<evidence type="ECO:0000259" key="5">
    <source>
        <dbReference type="Pfam" id="PF13399"/>
    </source>
</evidence>
<dbReference type="RefSeq" id="WP_030555339.1">
    <property type="nucleotide sequence ID" value="NZ_BMUB01000003.1"/>
</dbReference>
<accession>A0A8H9HIV7</accession>
<dbReference type="EMBL" id="JPRF03000047">
    <property type="protein sequence ID" value="OEV34427.1"/>
    <property type="molecule type" value="Genomic_DNA"/>
</dbReference>
<feature type="compositionally biased region" description="Gly residues" evidence="2">
    <location>
        <begin position="19"/>
        <end position="29"/>
    </location>
</feature>
<dbReference type="NCBIfam" id="TIGR00350">
    <property type="entry name" value="lytR_cpsA_psr"/>
    <property type="match status" value="1"/>
</dbReference>
<name>A0A1E7N159_KITAU</name>
<reference evidence="7" key="3">
    <citation type="submission" date="2016-08" db="EMBL/GenBank/DDBJ databases">
        <title>Sequencing, Assembly and Comparative Genomics of S. aureofaciens ATCC 10762.</title>
        <authorList>
            <person name="Gradnigo J.S."/>
            <person name="Johnson N."/>
            <person name="Somerville G.A."/>
        </authorList>
    </citation>
    <scope>NUCLEOTIDE SEQUENCE [LARGE SCALE GENOMIC DNA]</scope>
    <source>
        <strain evidence="7">ATCC 10762</strain>
    </source>
</reference>
<evidence type="ECO:0000256" key="3">
    <source>
        <dbReference type="SAM" id="Phobius"/>
    </source>
</evidence>
<dbReference type="InterPro" id="IPR027381">
    <property type="entry name" value="LytR/CpsA/Psr_C"/>
</dbReference>
<evidence type="ECO:0000313" key="8">
    <source>
        <dbReference type="Proteomes" id="UP000037395"/>
    </source>
</evidence>
<reference evidence="8" key="4">
    <citation type="submission" date="2016-08" db="EMBL/GenBank/DDBJ databases">
        <title>Sequencing, assembly and comparative genomics of S. aureofaciens ATCC 10762.</title>
        <authorList>
            <person name="Gradnigo J.S."/>
            <person name="Johnson N."/>
            <person name="Somerville G.A."/>
        </authorList>
    </citation>
    <scope>NUCLEOTIDE SEQUENCE [LARGE SCALE GENOMIC DNA]</scope>
    <source>
        <strain evidence="8">ATCC 10762 / DSM 40127 / CCM 3239 / JCM 4008 / LMG 5968 / NBRC 12843 / NCIMB 8234 / A-377</strain>
    </source>
</reference>
<feature type="region of interest" description="Disordered" evidence="2">
    <location>
        <begin position="379"/>
        <end position="410"/>
    </location>
</feature>
<dbReference type="GeneID" id="97485041"/>
<reference evidence="6" key="1">
    <citation type="journal article" date="2014" name="Int. J. Syst. Evol. Microbiol.">
        <title>Complete genome sequence of Corynebacterium casei LMG S-19264T (=DSM 44701T), isolated from a smear-ripened cheese.</title>
        <authorList>
            <consortium name="US DOE Joint Genome Institute (JGI-PGF)"/>
            <person name="Walter F."/>
            <person name="Albersmeier A."/>
            <person name="Kalinowski J."/>
            <person name="Ruckert C."/>
        </authorList>
    </citation>
    <scope>NUCLEOTIDE SEQUENCE</scope>
    <source>
        <strain evidence="6">JCM 4434</strain>
    </source>
</reference>
<sequence length="551" mass="56440">MPAPRSGGRAEARRAAQGKGAGAADGTSGGRAAARRSAKPKKNVKKIVAWSAAGVLVLIAGTGGAIYYKLNANIKSFDADAIATDRPPEAQADADGNKPVNVLLIGSDSRGGNNSDLGGGEDGGARSDTTILLHVYADHKHAVGISIPRNTIVPIPSCKLPNGKWTKGGNDLFNAAFSVGGSDGGNPACTQNTVEKVTGIRVDHTIVVDFNGFAAMTKAVNGVDVCLPKPIYEGDVNPNLHKKGNLVLPQGKQTVEGQQALDYVRLRHGIGDGSDIGRMKRQQAFMSSLATKMKKEGMSPTNLLPLADAATKSLTVDPGLDSADKLLSFGLSLKNIDMHDLKFVTAPWRYRTQDANIDLVQPDANKLWETLRADQTIDGQNATGQQPDAGGSPSAPPQQAAPSTPAAPAGDASNASIKVAVYNGTVANGLAGKATDLLKGAKFAASTAGQAASTKYKTTTIEYSTSQKANAEKVAALFPGASLEPSSARGISVIVGQDFAAANGMGTTTAGTASTTPGAQTPAAPLPTTVTNDARSADDDICANTTYGSGG</sequence>
<dbReference type="Gene3D" id="3.40.630.190">
    <property type="entry name" value="LCP protein"/>
    <property type="match status" value="1"/>
</dbReference>
<feature type="region of interest" description="Disordered" evidence="2">
    <location>
        <begin position="508"/>
        <end position="551"/>
    </location>
</feature>
<dbReference type="InterPro" id="IPR050922">
    <property type="entry name" value="LytR/CpsA/Psr_CW_biosynth"/>
</dbReference>
<dbReference type="Pfam" id="PF13399">
    <property type="entry name" value="LytR_C"/>
    <property type="match status" value="1"/>
</dbReference>
<keyword evidence="3" id="KW-0812">Transmembrane</keyword>
<protein>
    <submittedName>
        <fullName evidence="7">Transcriptional regulator</fullName>
    </submittedName>
</protein>
<accession>A0A1E7N159</accession>
<dbReference type="PANTHER" id="PTHR33392">
    <property type="entry name" value="POLYISOPRENYL-TEICHOIC ACID--PEPTIDOGLYCAN TEICHOIC ACID TRANSFERASE TAGU"/>
    <property type="match status" value="1"/>
</dbReference>
<gene>
    <name evidence="6" type="ORF">GCM10010502_18840</name>
    <name evidence="7" type="ORF">HS99_0036070</name>
</gene>
<organism evidence="7 8">
    <name type="scientific">Kitasatospora aureofaciens</name>
    <name type="common">Streptomyces aureofaciens</name>
    <dbReference type="NCBI Taxonomy" id="1894"/>
    <lineage>
        <taxon>Bacteria</taxon>
        <taxon>Bacillati</taxon>
        <taxon>Actinomycetota</taxon>
        <taxon>Actinomycetes</taxon>
        <taxon>Kitasatosporales</taxon>
        <taxon>Streptomycetaceae</taxon>
        <taxon>Kitasatospora</taxon>
    </lineage>
</organism>
<dbReference type="EMBL" id="BMUB01000003">
    <property type="protein sequence ID" value="GGU67787.1"/>
    <property type="molecule type" value="Genomic_DNA"/>
</dbReference>
<keyword evidence="3" id="KW-0472">Membrane</keyword>
<feature type="domain" description="Cell envelope-related transcriptional attenuator" evidence="4">
    <location>
        <begin position="126"/>
        <end position="294"/>
    </location>
</feature>
<proteinExistence type="inferred from homology"/>
<feature type="compositionally biased region" description="Low complexity" evidence="2">
    <location>
        <begin position="508"/>
        <end position="531"/>
    </location>
</feature>
<reference evidence="7 8" key="2">
    <citation type="submission" date="2014-07" db="EMBL/GenBank/DDBJ databases">
        <authorList>
            <person name="Zhang J.E."/>
            <person name="Yang H."/>
            <person name="Guo J."/>
            <person name="Deng Z."/>
            <person name="Luo H."/>
            <person name="Luo M."/>
            <person name="Zhao B."/>
        </authorList>
    </citation>
    <scope>NUCLEOTIDE SEQUENCE [LARGE SCALE GENOMIC DNA]</scope>
    <source>
        <strain evidence="7">ATCC 10762</strain>
        <strain evidence="8">ATCC 10762 / DSM 40127 / CCM 3239 / JCM 4008 / LMG 5968 / NBRC 12843 / NCIMB 8234 / A-377</strain>
    </source>
</reference>
<evidence type="ECO:0000256" key="1">
    <source>
        <dbReference type="ARBA" id="ARBA00006068"/>
    </source>
</evidence>
<evidence type="ECO:0000313" key="7">
    <source>
        <dbReference type="EMBL" id="OEV34427.1"/>
    </source>
</evidence>
<feature type="transmembrane region" description="Helical" evidence="3">
    <location>
        <begin position="47"/>
        <end position="68"/>
    </location>
</feature>
<dbReference type="Proteomes" id="UP000037395">
    <property type="component" value="Unassembled WGS sequence"/>
</dbReference>
<keyword evidence="3" id="KW-1133">Transmembrane helix</keyword>
<dbReference type="PANTHER" id="PTHR33392:SF6">
    <property type="entry name" value="POLYISOPRENYL-TEICHOIC ACID--PEPTIDOGLYCAN TEICHOIC ACID TRANSFERASE TAGU"/>
    <property type="match status" value="1"/>
</dbReference>
<dbReference type="Proteomes" id="UP000610124">
    <property type="component" value="Unassembled WGS sequence"/>
</dbReference>
<evidence type="ECO:0000259" key="4">
    <source>
        <dbReference type="Pfam" id="PF03816"/>
    </source>
</evidence>
<keyword evidence="8" id="KW-1185">Reference proteome</keyword>
<evidence type="ECO:0000256" key="2">
    <source>
        <dbReference type="SAM" id="MobiDB-lite"/>
    </source>
</evidence>
<feature type="region of interest" description="Disordered" evidence="2">
    <location>
        <begin position="1"/>
        <end position="38"/>
    </location>
</feature>
<feature type="compositionally biased region" description="Low complexity" evidence="2">
    <location>
        <begin position="389"/>
        <end position="410"/>
    </location>
</feature>
<dbReference type="AlphaFoldDB" id="A0A1E7N159"/>
<dbReference type="InterPro" id="IPR004474">
    <property type="entry name" value="LytR_CpsA_psr"/>
</dbReference>
<feature type="domain" description="LytR/CpsA/Psr regulator C-terminal" evidence="5">
    <location>
        <begin position="416"/>
        <end position="499"/>
    </location>
</feature>
<evidence type="ECO:0000313" key="6">
    <source>
        <dbReference type="EMBL" id="GGU67787.1"/>
    </source>
</evidence>
<dbReference type="Gene3D" id="3.30.70.2390">
    <property type="match status" value="1"/>
</dbReference>
<comment type="caution">
    <text evidence="7">The sequence shown here is derived from an EMBL/GenBank/DDBJ whole genome shotgun (WGS) entry which is preliminary data.</text>
</comment>
<dbReference type="Pfam" id="PF03816">
    <property type="entry name" value="LytR_cpsA_psr"/>
    <property type="match status" value="1"/>
</dbReference>
<reference evidence="6" key="5">
    <citation type="submission" date="2020-09" db="EMBL/GenBank/DDBJ databases">
        <authorList>
            <person name="Sun Q."/>
            <person name="Ohkuma M."/>
        </authorList>
    </citation>
    <scope>NUCLEOTIDE SEQUENCE</scope>
    <source>
        <strain evidence="6">JCM 4434</strain>
    </source>
</reference>
<comment type="similarity">
    <text evidence="1">Belongs to the LytR/CpsA/Psr (LCP) family.</text>
</comment>